<reference evidence="1 2" key="1">
    <citation type="submission" date="2016-10" db="EMBL/GenBank/DDBJ databases">
        <authorList>
            <person name="de Groot N.N."/>
        </authorList>
    </citation>
    <scope>NUCLEOTIDE SEQUENCE [LARGE SCALE GENOMIC DNA]</scope>
    <source>
        <strain evidence="1 2">JCM 19513</strain>
    </source>
</reference>
<proteinExistence type="predicted"/>
<accession>A0A1H7S511</accession>
<evidence type="ECO:0000313" key="1">
    <source>
        <dbReference type="EMBL" id="SEL67458.1"/>
    </source>
</evidence>
<dbReference type="EMBL" id="FOAS01000017">
    <property type="protein sequence ID" value="SEL67458.1"/>
    <property type="molecule type" value="Genomic_DNA"/>
</dbReference>
<dbReference type="AlphaFoldDB" id="A0A1H7S511"/>
<protein>
    <submittedName>
        <fullName evidence="1">Uncharacterized protein</fullName>
    </submittedName>
</protein>
<gene>
    <name evidence="1" type="ORF">SAMN05216214_11730</name>
</gene>
<keyword evidence="2" id="KW-1185">Reference proteome</keyword>
<name>A0A1H7S511_9GAMM</name>
<dbReference type="Proteomes" id="UP000185766">
    <property type="component" value="Unassembled WGS sequence"/>
</dbReference>
<sequence>MAALGNHCVTRCWQPRLSNGMARLLYSGRLVLASCADEISASKAAVYGALSYICKK</sequence>
<evidence type="ECO:0000313" key="2">
    <source>
        <dbReference type="Proteomes" id="UP000185766"/>
    </source>
</evidence>
<organism evidence="1 2">
    <name type="scientific">Atopomonas hussainii</name>
    <dbReference type="NCBI Taxonomy" id="1429083"/>
    <lineage>
        <taxon>Bacteria</taxon>
        <taxon>Pseudomonadati</taxon>
        <taxon>Pseudomonadota</taxon>
        <taxon>Gammaproteobacteria</taxon>
        <taxon>Pseudomonadales</taxon>
        <taxon>Pseudomonadaceae</taxon>
        <taxon>Atopomonas</taxon>
    </lineage>
</organism>